<feature type="compositionally biased region" description="Low complexity" evidence="1">
    <location>
        <begin position="35"/>
        <end position="57"/>
    </location>
</feature>
<feature type="non-terminal residue" evidence="2">
    <location>
        <position position="92"/>
    </location>
</feature>
<name>A0A816H6K1_9BILA</name>
<accession>A0A816H6K1</accession>
<proteinExistence type="predicted"/>
<dbReference type="Proteomes" id="UP000681722">
    <property type="component" value="Unassembled WGS sequence"/>
</dbReference>
<evidence type="ECO:0000313" key="2">
    <source>
        <dbReference type="EMBL" id="CAF1683011.1"/>
    </source>
</evidence>
<sequence length="92" mass="9789">MRNAALATPFELRRACRSSTLPGPGGVPRCDRWPPWRARPGRAPAGAPRGPAPAATPRHARARRRGAPRAPAVPGAWPRPPPARLPAACGRR</sequence>
<comment type="caution">
    <text evidence="2">The sequence shown here is derived from an EMBL/GenBank/DDBJ whole genome shotgun (WGS) entry which is preliminary data.</text>
</comment>
<feature type="compositionally biased region" description="Basic residues" evidence="1">
    <location>
        <begin position="58"/>
        <end position="67"/>
    </location>
</feature>
<dbReference type="Proteomes" id="UP000663829">
    <property type="component" value="Unassembled WGS sequence"/>
</dbReference>
<evidence type="ECO:0000313" key="3">
    <source>
        <dbReference type="EMBL" id="CAF4692560.1"/>
    </source>
</evidence>
<dbReference type="EMBL" id="CAJOBC010158756">
    <property type="protein sequence ID" value="CAF4692560.1"/>
    <property type="molecule type" value="Genomic_DNA"/>
</dbReference>
<protein>
    <submittedName>
        <fullName evidence="2">Uncharacterized protein</fullName>
    </submittedName>
</protein>
<dbReference type="EMBL" id="CAJNOQ010068179">
    <property type="protein sequence ID" value="CAF1683011.1"/>
    <property type="molecule type" value="Genomic_DNA"/>
</dbReference>
<evidence type="ECO:0000256" key="1">
    <source>
        <dbReference type="SAM" id="MobiDB-lite"/>
    </source>
</evidence>
<feature type="region of interest" description="Disordered" evidence="1">
    <location>
        <begin position="16"/>
        <end position="92"/>
    </location>
</feature>
<reference evidence="2" key="1">
    <citation type="submission" date="2021-02" db="EMBL/GenBank/DDBJ databases">
        <authorList>
            <person name="Nowell W R."/>
        </authorList>
    </citation>
    <scope>NUCLEOTIDE SEQUENCE</scope>
</reference>
<dbReference type="AlphaFoldDB" id="A0A816H6K1"/>
<organism evidence="2 4">
    <name type="scientific">Didymodactylos carnosus</name>
    <dbReference type="NCBI Taxonomy" id="1234261"/>
    <lineage>
        <taxon>Eukaryota</taxon>
        <taxon>Metazoa</taxon>
        <taxon>Spiralia</taxon>
        <taxon>Gnathifera</taxon>
        <taxon>Rotifera</taxon>
        <taxon>Eurotatoria</taxon>
        <taxon>Bdelloidea</taxon>
        <taxon>Philodinida</taxon>
        <taxon>Philodinidae</taxon>
        <taxon>Didymodactylos</taxon>
    </lineage>
</organism>
<gene>
    <name evidence="2" type="ORF">GPM918_LOCUS46657</name>
    <name evidence="3" type="ORF">SRO942_LOCUS51267</name>
</gene>
<keyword evidence="4" id="KW-1185">Reference proteome</keyword>
<evidence type="ECO:0000313" key="4">
    <source>
        <dbReference type="Proteomes" id="UP000663829"/>
    </source>
</evidence>